<evidence type="ECO:0000259" key="1">
    <source>
        <dbReference type="Pfam" id="PF18962"/>
    </source>
</evidence>
<evidence type="ECO:0000313" key="2">
    <source>
        <dbReference type="EMBL" id="RAV98060.1"/>
    </source>
</evidence>
<dbReference type="NCBIfam" id="TIGR04183">
    <property type="entry name" value="Por_Secre_tail"/>
    <property type="match status" value="1"/>
</dbReference>
<accession>A0A364XVC4</accession>
<dbReference type="Proteomes" id="UP000251889">
    <property type="component" value="Unassembled WGS sequence"/>
</dbReference>
<dbReference type="RefSeq" id="WP_112749743.1">
    <property type="nucleotide sequence ID" value="NZ_QMFY01000022.1"/>
</dbReference>
<organism evidence="2 3">
    <name type="scientific">Pseudochryseolinea flava</name>
    <dbReference type="NCBI Taxonomy" id="2059302"/>
    <lineage>
        <taxon>Bacteria</taxon>
        <taxon>Pseudomonadati</taxon>
        <taxon>Bacteroidota</taxon>
        <taxon>Cytophagia</taxon>
        <taxon>Cytophagales</taxon>
        <taxon>Fulvivirgaceae</taxon>
        <taxon>Pseudochryseolinea</taxon>
    </lineage>
</organism>
<gene>
    <name evidence="2" type="ORF">DQQ10_25335</name>
</gene>
<keyword evidence="3" id="KW-1185">Reference proteome</keyword>
<dbReference type="InterPro" id="IPR026444">
    <property type="entry name" value="Secre_tail"/>
</dbReference>
<dbReference type="Pfam" id="PF18962">
    <property type="entry name" value="Por_Secre_tail"/>
    <property type="match status" value="1"/>
</dbReference>
<sequence>MHFNIKNTIATTGKALHRHALVLMLMLLATSLGYTQIKVSPIERIPPTTASTPLSNARIKSVTLQLPFFEDFSTTPVDDPTNPESNFPLKSRWMKSSSTAITSATGINLPSINAAVFDGLDSTGRAYSSNQDANGYRDVLTSQLIDLGPVAVSNGERSTVLFTFYYQFAGNGEAPDKNDFLRLEFLNVDSVWKEVATIYPETIDAVNVFYDTTISVNQDVNFFHNEFQFRFRSFGGLQGPVDTWMVDHIYLNKGRLSVDEKPEDIALSAPLTPLFGRYYSVPVGVFKLTKEKFSPITVAMQNLQDVAENRKVVATAAVKNYSDEVLEESYSYGPLEAASVNFLPFERKEASIPDNFIEESSVIDTSDWVDFDVTVWLDAFNTTTSEIDEPLRYRVNDTLRTHYRLHNYYAYDDGSAEYSVELAQPGNRILYQFDIDSTQLRRFAGFDIFVPAFTVTDESRIDFIFYDHDTEKNGPGEAIYTMPSKVIARTPLNKFQRFTIPEGEEVQLEIKDKIYIGWVHPTFGKFNVGVDRSNNTVDKVFVAKGGEWFHTDKFVGSIMIRPLFGTGVRIPTGVEEDLTNVPLYPNPSRGEFFTDVRTEVTGIINLAGQAVPFSNEFFQDQRKITLQSPARGLYLVKLKNGSKVFVRKMLVE</sequence>
<evidence type="ECO:0000313" key="3">
    <source>
        <dbReference type="Proteomes" id="UP000251889"/>
    </source>
</evidence>
<proteinExistence type="predicted"/>
<dbReference type="EMBL" id="QMFY01000022">
    <property type="protein sequence ID" value="RAV98060.1"/>
    <property type="molecule type" value="Genomic_DNA"/>
</dbReference>
<protein>
    <recommendedName>
        <fullName evidence="1">Secretion system C-terminal sorting domain-containing protein</fullName>
    </recommendedName>
</protein>
<dbReference type="AlphaFoldDB" id="A0A364XVC4"/>
<reference evidence="2 3" key="1">
    <citation type="submission" date="2018-06" db="EMBL/GenBank/DDBJ databases">
        <title>Chryseolinea flavus sp. nov., a member of the phylum Bacteroidetes isolated from soil.</title>
        <authorList>
            <person name="Li Y."/>
            <person name="Wang J."/>
        </authorList>
    </citation>
    <scope>NUCLEOTIDE SEQUENCE [LARGE SCALE GENOMIC DNA]</scope>
    <source>
        <strain evidence="2 3">SDU1-6</strain>
    </source>
</reference>
<dbReference type="Gene3D" id="2.60.120.260">
    <property type="entry name" value="Galactose-binding domain-like"/>
    <property type="match status" value="1"/>
</dbReference>
<name>A0A364XVC4_9BACT</name>
<comment type="caution">
    <text evidence="2">The sequence shown here is derived from an EMBL/GenBank/DDBJ whole genome shotgun (WGS) entry which is preliminary data.</text>
</comment>
<feature type="domain" description="Secretion system C-terminal sorting" evidence="1">
    <location>
        <begin position="583"/>
        <end position="651"/>
    </location>
</feature>
<dbReference type="OrthoDB" id="1488838at2"/>